<protein>
    <submittedName>
        <fullName evidence="2">Sporulation transcriptional regulator SpoIIID</fullName>
    </submittedName>
</protein>
<dbReference type="Proteomes" id="UP001141183">
    <property type="component" value="Unassembled WGS sequence"/>
</dbReference>
<feature type="compositionally biased region" description="Basic and acidic residues" evidence="1">
    <location>
        <begin position="61"/>
        <end position="70"/>
    </location>
</feature>
<feature type="compositionally biased region" description="Polar residues" evidence="1">
    <location>
        <begin position="80"/>
        <end position="89"/>
    </location>
</feature>
<evidence type="ECO:0000256" key="1">
    <source>
        <dbReference type="SAM" id="MobiDB-lite"/>
    </source>
</evidence>
<gene>
    <name evidence="2" type="ORF">NE398_05625</name>
</gene>
<dbReference type="EMBL" id="JAMRYU010000004">
    <property type="protein sequence ID" value="MDC4239641.1"/>
    <property type="molecule type" value="Genomic_DNA"/>
</dbReference>
<proteinExistence type="predicted"/>
<comment type="caution">
    <text evidence="2">The sequence shown here is derived from an EMBL/GenBank/DDBJ whole genome shotgun (WGS) entry which is preliminary data.</text>
</comment>
<name>A0A9X3XJV6_9CLOT</name>
<dbReference type="Pfam" id="PF12116">
    <property type="entry name" value="SpoIIID"/>
    <property type="match status" value="1"/>
</dbReference>
<dbReference type="InterPro" id="IPR014208">
    <property type="entry name" value="Spore_III_D"/>
</dbReference>
<evidence type="ECO:0000313" key="2">
    <source>
        <dbReference type="EMBL" id="MDC4239641.1"/>
    </source>
</evidence>
<sequence length="89" mass="10321">MRVKAEAQYIIDNQSTIRDTAKAFGVSKSTVHVDLIKRLPKLDKTLFDRVCMILDYNTEDRANRGGESTKRRYKEKAYSLTDQSIKNKH</sequence>
<reference evidence="2" key="1">
    <citation type="submission" date="2022-05" db="EMBL/GenBank/DDBJ databases">
        <title>Draft genome sequence of Clostridium tertium strain CP3 isolated from Peru.</title>
        <authorList>
            <person name="Hurtado R."/>
            <person name="Lima L."/>
            <person name="Sousa T."/>
            <person name="Jaiswal A.K."/>
            <person name="Tiwari S."/>
            <person name="Maturrano L."/>
            <person name="Brenig B."/>
            <person name="Azevedo V."/>
        </authorList>
    </citation>
    <scope>NUCLEOTIDE SEQUENCE</scope>
    <source>
        <strain evidence="2">CP3</strain>
    </source>
</reference>
<evidence type="ECO:0000313" key="3">
    <source>
        <dbReference type="Proteomes" id="UP001141183"/>
    </source>
</evidence>
<organism evidence="2 3">
    <name type="scientific">Clostridium tertium</name>
    <dbReference type="NCBI Taxonomy" id="1559"/>
    <lineage>
        <taxon>Bacteria</taxon>
        <taxon>Bacillati</taxon>
        <taxon>Bacillota</taxon>
        <taxon>Clostridia</taxon>
        <taxon>Eubacteriales</taxon>
        <taxon>Clostridiaceae</taxon>
        <taxon>Clostridium</taxon>
    </lineage>
</organism>
<dbReference type="AlphaFoldDB" id="A0A9X3XJV6"/>
<accession>A0A9X3XJV6</accession>
<keyword evidence="3" id="KW-1185">Reference proteome</keyword>
<feature type="region of interest" description="Disordered" evidence="1">
    <location>
        <begin position="61"/>
        <end position="89"/>
    </location>
</feature>